<dbReference type="Proteomes" id="UP001057402">
    <property type="component" value="Chromosome 6"/>
</dbReference>
<sequence>MEDEMDSLFEGMVLFTPAQLSPEQPPSPERPAPRDHPQQEDVPLQSVASEPLEENLFSDLTISRDVDVSRSSGIDIPVASSNGEGMSKEFSSVIQSDNNDLEASRDLENAETLGASTMSSVLQVENEETVGTEGSGDRKELDDVVESDDAAEEKFEKLKEQISSKLDNSRMIAASLSTARKECVRRRRKAAESLSSIIQRGKSLDALRDAEAECDAIDVKMDEVLRARIIVEEEGISLMEDFSADAAACSELIVSMAELQYLERMDRWLSSSEAVEGTKIELDIESFVINEASQVLNGSIDHSVEDDRRQREALLKKRDVLHSELEELLALVQQKEREIAENDANIELVEQRIDEIASGFRDSLQDVEETKDILKSNLAQVDTEEEKGSKIRGLAKLAADEAKVYRETAGLRKDLMQSILNFREIKQGLGMTQEKLSEGVQTLRPQASTARASLQELSSTKSSLQQEVASFEQRIVFVDKRLPELESKKKVAASARNFKEAGRIAAEAKSLITEKESLQNQLEKATSELDMLDEKIMENIEDLQDAENLILLKEREVAIALAQFRRLLAVATAAKAERTAALELGDEEEANLLLLEMEAAELEAGKLQTSYNFKYEDVGNLPRAYVPIELVSNLTAKQLADLVASRDLHAASQDNAANTST</sequence>
<proteinExistence type="predicted"/>
<organism evidence="1 2">
    <name type="scientific">Melastoma candidum</name>
    <dbReference type="NCBI Taxonomy" id="119954"/>
    <lineage>
        <taxon>Eukaryota</taxon>
        <taxon>Viridiplantae</taxon>
        <taxon>Streptophyta</taxon>
        <taxon>Embryophyta</taxon>
        <taxon>Tracheophyta</taxon>
        <taxon>Spermatophyta</taxon>
        <taxon>Magnoliopsida</taxon>
        <taxon>eudicotyledons</taxon>
        <taxon>Gunneridae</taxon>
        <taxon>Pentapetalae</taxon>
        <taxon>rosids</taxon>
        <taxon>malvids</taxon>
        <taxon>Myrtales</taxon>
        <taxon>Melastomataceae</taxon>
        <taxon>Melastomatoideae</taxon>
        <taxon>Melastomateae</taxon>
        <taxon>Melastoma</taxon>
    </lineage>
</organism>
<comment type="caution">
    <text evidence="1">The sequence shown here is derived from an EMBL/GenBank/DDBJ whole genome shotgun (WGS) entry which is preliminary data.</text>
</comment>
<name>A0ACB9QJH1_9MYRT</name>
<reference evidence="2" key="1">
    <citation type="journal article" date="2023" name="Front. Plant Sci.">
        <title>Chromosomal-level genome assembly of Melastoma candidum provides insights into trichome evolution.</title>
        <authorList>
            <person name="Zhong Y."/>
            <person name="Wu W."/>
            <person name="Sun C."/>
            <person name="Zou P."/>
            <person name="Liu Y."/>
            <person name="Dai S."/>
            <person name="Zhou R."/>
        </authorList>
    </citation>
    <scope>NUCLEOTIDE SEQUENCE [LARGE SCALE GENOMIC DNA]</scope>
</reference>
<protein>
    <submittedName>
        <fullName evidence="1">Uncharacterized protein</fullName>
    </submittedName>
</protein>
<evidence type="ECO:0000313" key="2">
    <source>
        <dbReference type="Proteomes" id="UP001057402"/>
    </source>
</evidence>
<gene>
    <name evidence="1" type="ORF">MLD38_022133</name>
</gene>
<dbReference type="EMBL" id="CM042885">
    <property type="protein sequence ID" value="KAI4366234.1"/>
    <property type="molecule type" value="Genomic_DNA"/>
</dbReference>
<evidence type="ECO:0000313" key="1">
    <source>
        <dbReference type="EMBL" id="KAI4366234.1"/>
    </source>
</evidence>
<accession>A0ACB9QJH1</accession>
<keyword evidence="2" id="KW-1185">Reference proteome</keyword>